<dbReference type="PANTHER" id="PTHR30055">
    <property type="entry name" value="HTH-TYPE TRANSCRIPTIONAL REGULATOR RUTR"/>
    <property type="match status" value="1"/>
</dbReference>
<dbReference type="SUPFAM" id="SSF46689">
    <property type="entry name" value="Homeodomain-like"/>
    <property type="match status" value="1"/>
</dbReference>
<keyword evidence="8" id="KW-1185">Reference proteome</keyword>
<feature type="DNA-binding region" description="H-T-H motif" evidence="5">
    <location>
        <begin position="31"/>
        <end position="50"/>
    </location>
</feature>
<feature type="domain" description="HTH tetR-type" evidence="6">
    <location>
        <begin position="8"/>
        <end position="68"/>
    </location>
</feature>
<dbReference type="OrthoDB" id="9816296at2"/>
<dbReference type="KEGG" id="sro:Sros_5183"/>
<dbReference type="SUPFAM" id="SSF48498">
    <property type="entry name" value="Tetracyclin repressor-like, C-terminal domain"/>
    <property type="match status" value="1"/>
</dbReference>
<reference evidence="7 8" key="1">
    <citation type="journal article" date="2010" name="Stand. Genomic Sci.">
        <title>Complete genome sequence of Streptosporangium roseum type strain (NI 9100).</title>
        <authorList>
            <person name="Nolan M."/>
            <person name="Sikorski J."/>
            <person name="Jando M."/>
            <person name="Lucas S."/>
            <person name="Lapidus A."/>
            <person name="Glavina Del Rio T."/>
            <person name="Chen F."/>
            <person name="Tice H."/>
            <person name="Pitluck S."/>
            <person name="Cheng J.F."/>
            <person name="Chertkov O."/>
            <person name="Sims D."/>
            <person name="Meincke L."/>
            <person name="Brettin T."/>
            <person name="Han C."/>
            <person name="Detter J.C."/>
            <person name="Bruce D."/>
            <person name="Goodwin L."/>
            <person name="Land M."/>
            <person name="Hauser L."/>
            <person name="Chang Y.J."/>
            <person name="Jeffries C.D."/>
            <person name="Ivanova N."/>
            <person name="Mavromatis K."/>
            <person name="Mikhailova N."/>
            <person name="Chen A."/>
            <person name="Palaniappan K."/>
            <person name="Chain P."/>
            <person name="Rohde M."/>
            <person name="Goker M."/>
            <person name="Bristow J."/>
            <person name="Eisen J.A."/>
            <person name="Markowitz V."/>
            <person name="Hugenholtz P."/>
            <person name="Kyrpides N.C."/>
            <person name="Klenk H.P."/>
        </authorList>
    </citation>
    <scope>NUCLEOTIDE SEQUENCE [LARGE SCALE GENOMIC DNA]</scope>
    <source>
        <strain evidence="8">ATCC 12428 / DSM 43021 / JCM 3005 / NI 9100</strain>
    </source>
</reference>
<dbReference type="Proteomes" id="UP000002029">
    <property type="component" value="Chromosome"/>
</dbReference>
<dbReference type="AlphaFoldDB" id="D2BAD4"/>
<dbReference type="GO" id="GO:0003700">
    <property type="term" value="F:DNA-binding transcription factor activity"/>
    <property type="evidence" value="ECO:0007669"/>
    <property type="project" value="TreeGrafter"/>
</dbReference>
<evidence type="ECO:0000256" key="5">
    <source>
        <dbReference type="PROSITE-ProRule" id="PRU00335"/>
    </source>
</evidence>
<dbReference type="InterPro" id="IPR001647">
    <property type="entry name" value="HTH_TetR"/>
</dbReference>
<sequence>MPKIVDHGQRRDEFVRAVWEVISREGVEGATVRKVAEAAGVSVGGLRHYFDTQRGLLSFAAQAVGRSVAKRIAGHLHTDLPGAERAQLLLEELLPLDENRRVEVDVWLACLVRSHVDESLAELRSTSWAGERYICRLAIASCHDMPLPERMDQEFADADLERQAMRLHLFVDGLTLQTATYPQRFTPRGIRATVRDELRLLTGTPPGSPRSG</sequence>
<keyword evidence="3 5" id="KW-0238">DNA-binding</keyword>
<proteinExistence type="predicted"/>
<dbReference type="Pfam" id="PF00440">
    <property type="entry name" value="TetR_N"/>
    <property type="match status" value="1"/>
</dbReference>
<keyword evidence="2" id="KW-0805">Transcription regulation</keyword>
<evidence type="ECO:0000256" key="2">
    <source>
        <dbReference type="ARBA" id="ARBA00023015"/>
    </source>
</evidence>
<organism evidence="7 8">
    <name type="scientific">Streptosporangium roseum (strain ATCC 12428 / DSM 43021 / JCM 3005 / KCTC 9067 / NCIMB 10171 / NRRL 2505 / NI 9100)</name>
    <dbReference type="NCBI Taxonomy" id="479432"/>
    <lineage>
        <taxon>Bacteria</taxon>
        <taxon>Bacillati</taxon>
        <taxon>Actinomycetota</taxon>
        <taxon>Actinomycetes</taxon>
        <taxon>Streptosporangiales</taxon>
        <taxon>Streptosporangiaceae</taxon>
        <taxon>Streptosporangium</taxon>
    </lineage>
</organism>
<gene>
    <name evidence="7" type="ordered locus">Sros_5183</name>
</gene>
<dbReference type="PROSITE" id="PS50977">
    <property type="entry name" value="HTH_TETR_2"/>
    <property type="match status" value="1"/>
</dbReference>
<dbReference type="GO" id="GO:0000976">
    <property type="term" value="F:transcription cis-regulatory region binding"/>
    <property type="evidence" value="ECO:0007669"/>
    <property type="project" value="TreeGrafter"/>
</dbReference>
<dbReference type="RefSeq" id="WP_012891696.1">
    <property type="nucleotide sequence ID" value="NC_013595.1"/>
</dbReference>
<evidence type="ECO:0000256" key="3">
    <source>
        <dbReference type="ARBA" id="ARBA00023125"/>
    </source>
</evidence>
<dbReference type="InterPro" id="IPR023772">
    <property type="entry name" value="DNA-bd_HTH_TetR-type_CS"/>
</dbReference>
<dbReference type="InterPro" id="IPR009057">
    <property type="entry name" value="Homeodomain-like_sf"/>
</dbReference>
<evidence type="ECO:0000313" key="8">
    <source>
        <dbReference type="Proteomes" id="UP000002029"/>
    </source>
</evidence>
<dbReference type="InterPro" id="IPR050109">
    <property type="entry name" value="HTH-type_TetR-like_transc_reg"/>
</dbReference>
<dbReference type="eggNOG" id="COG1309">
    <property type="taxonomic scope" value="Bacteria"/>
</dbReference>
<dbReference type="Pfam" id="PF13977">
    <property type="entry name" value="TetR_C_6"/>
    <property type="match status" value="1"/>
</dbReference>
<keyword evidence="1" id="KW-0678">Repressor</keyword>
<dbReference type="InterPro" id="IPR036271">
    <property type="entry name" value="Tet_transcr_reg_TetR-rel_C_sf"/>
</dbReference>
<dbReference type="HOGENOM" id="CLU_069356_15_10_11"/>
<dbReference type="Gene3D" id="1.10.357.10">
    <property type="entry name" value="Tetracycline Repressor, domain 2"/>
    <property type="match status" value="1"/>
</dbReference>
<dbReference type="EMBL" id="CP001814">
    <property type="protein sequence ID" value="ACZ87959.1"/>
    <property type="molecule type" value="Genomic_DNA"/>
</dbReference>
<keyword evidence="4" id="KW-0804">Transcription</keyword>
<accession>D2BAD4</accession>
<evidence type="ECO:0000256" key="1">
    <source>
        <dbReference type="ARBA" id="ARBA00022491"/>
    </source>
</evidence>
<dbReference type="InterPro" id="IPR039538">
    <property type="entry name" value="BetI_C"/>
</dbReference>
<protein>
    <submittedName>
        <fullName evidence="7">Transcriptional regulator, TetR family</fullName>
    </submittedName>
</protein>
<dbReference type="PANTHER" id="PTHR30055:SF228">
    <property type="entry name" value="TRANSCRIPTIONAL REGULATOR-RELATED"/>
    <property type="match status" value="1"/>
</dbReference>
<dbReference type="PROSITE" id="PS01081">
    <property type="entry name" value="HTH_TETR_1"/>
    <property type="match status" value="1"/>
</dbReference>
<evidence type="ECO:0000259" key="6">
    <source>
        <dbReference type="PROSITE" id="PS50977"/>
    </source>
</evidence>
<evidence type="ECO:0000256" key="4">
    <source>
        <dbReference type="ARBA" id="ARBA00023163"/>
    </source>
</evidence>
<name>D2BAD4_STRRD</name>
<evidence type="ECO:0000313" key="7">
    <source>
        <dbReference type="EMBL" id="ACZ87959.1"/>
    </source>
</evidence>